<reference evidence="3" key="1">
    <citation type="journal article" date="2008" name="J. Bacteriol.">
        <title>Genome sequence of the fish pathogen Renibacterium salmoninarum suggests reductive evolution away from an environmental Arthrobacter ancestor.</title>
        <authorList>
            <person name="Wiens G.D."/>
            <person name="Rockey D.D."/>
            <person name="Wu Z."/>
            <person name="Chang J."/>
            <person name="Levy R."/>
            <person name="Crane S."/>
            <person name="Chen D.S."/>
            <person name="Capri G.R."/>
            <person name="Burnett J.R."/>
            <person name="Sudheesh P.S."/>
            <person name="Schipma M.J."/>
            <person name="Burd H."/>
            <person name="Bhattacharyya A."/>
            <person name="Rhodes L.D."/>
            <person name="Kaul R."/>
            <person name="Strom M.S."/>
        </authorList>
    </citation>
    <scope>NUCLEOTIDE SEQUENCE [LARGE SCALE GENOMIC DNA]</scope>
    <source>
        <strain evidence="3">ATCC 33209 / DSM 20767 / JCM 11484 / NBRC 15589 / NCIMB 2235</strain>
    </source>
</reference>
<protein>
    <submittedName>
        <fullName evidence="2">Putative acetyltransferase</fullName>
    </submittedName>
</protein>
<name>A9WPI1_RENSM</name>
<dbReference type="STRING" id="288705.RSal33209_1228"/>
<evidence type="ECO:0000313" key="3">
    <source>
        <dbReference type="Proteomes" id="UP000002007"/>
    </source>
</evidence>
<proteinExistence type="predicted"/>
<accession>A9WPI1</accession>
<dbReference type="InterPro" id="IPR051531">
    <property type="entry name" value="N-acetyltransferase"/>
</dbReference>
<dbReference type="InterPro" id="IPR000182">
    <property type="entry name" value="GNAT_dom"/>
</dbReference>
<dbReference type="InterPro" id="IPR016181">
    <property type="entry name" value="Acyl_CoA_acyltransferase"/>
</dbReference>
<dbReference type="GO" id="GO:0016747">
    <property type="term" value="F:acyltransferase activity, transferring groups other than amino-acyl groups"/>
    <property type="evidence" value="ECO:0007669"/>
    <property type="project" value="InterPro"/>
</dbReference>
<dbReference type="EMBL" id="CP000910">
    <property type="protein sequence ID" value="ABY22966.1"/>
    <property type="molecule type" value="Genomic_DNA"/>
</dbReference>
<dbReference type="Pfam" id="PF13302">
    <property type="entry name" value="Acetyltransf_3"/>
    <property type="match status" value="1"/>
</dbReference>
<sequence length="157" mass="17435">MHALAAGDLAGARRSSALPLSEYFGRVENRGIWIRRSKQVSADPASEPWITGIILDLQSQQTVGRAGYHGPPDERGMVEVGYEIDPEFRRKGYAKAALEILLDRAWRTPEVKVVRASIAPQNIASNKPLQPYGFSKVGEEIDPEGGLEYQFELHLHP</sequence>
<feature type="domain" description="N-acetyltransferase" evidence="1">
    <location>
        <begin position="1"/>
        <end position="154"/>
    </location>
</feature>
<dbReference type="eggNOG" id="COG1670">
    <property type="taxonomic scope" value="Bacteria"/>
</dbReference>
<dbReference type="CDD" id="cd04301">
    <property type="entry name" value="NAT_SF"/>
    <property type="match status" value="1"/>
</dbReference>
<gene>
    <name evidence="2" type="ordered locus">RSal33209_1228</name>
</gene>
<dbReference type="Gene3D" id="3.40.630.30">
    <property type="match status" value="1"/>
</dbReference>
<keyword evidence="2" id="KW-0808">Transferase</keyword>
<dbReference type="AlphaFoldDB" id="A9WPI1"/>
<dbReference type="SUPFAM" id="SSF55729">
    <property type="entry name" value="Acyl-CoA N-acyltransferases (Nat)"/>
    <property type="match status" value="1"/>
</dbReference>
<dbReference type="PROSITE" id="PS51186">
    <property type="entry name" value="GNAT"/>
    <property type="match status" value="1"/>
</dbReference>
<dbReference type="Proteomes" id="UP000002007">
    <property type="component" value="Chromosome"/>
</dbReference>
<dbReference type="PANTHER" id="PTHR43792">
    <property type="entry name" value="GNAT FAMILY, PUTATIVE (AFU_ORTHOLOGUE AFUA_3G00765)-RELATED-RELATED"/>
    <property type="match status" value="1"/>
</dbReference>
<dbReference type="RefSeq" id="WP_012244652.1">
    <property type="nucleotide sequence ID" value="NC_010168.1"/>
</dbReference>
<evidence type="ECO:0000313" key="2">
    <source>
        <dbReference type="EMBL" id="ABY22966.1"/>
    </source>
</evidence>
<organism evidence="2 3">
    <name type="scientific">Renibacterium salmoninarum (strain ATCC 33209 / DSM 20767 / JCM 11484 / NBRC 15589 / NCIMB 2235)</name>
    <dbReference type="NCBI Taxonomy" id="288705"/>
    <lineage>
        <taxon>Bacteria</taxon>
        <taxon>Bacillati</taxon>
        <taxon>Actinomycetota</taxon>
        <taxon>Actinomycetes</taxon>
        <taxon>Micrococcales</taxon>
        <taxon>Micrococcaceae</taxon>
        <taxon>Renibacterium</taxon>
    </lineage>
</organism>
<keyword evidence="3" id="KW-1185">Reference proteome</keyword>
<dbReference type="HOGENOM" id="CLU_013985_28_3_11"/>
<dbReference type="KEGG" id="rsa:RSal33209_1228"/>
<evidence type="ECO:0000259" key="1">
    <source>
        <dbReference type="PROSITE" id="PS51186"/>
    </source>
</evidence>
<dbReference type="PANTHER" id="PTHR43792:SF13">
    <property type="entry name" value="ACETYLTRANSFERASE"/>
    <property type="match status" value="1"/>
</dbReference>